<keyword evidence="3" id="KW-1185">Reference proteome</keyword>
<name>A0ABQ7VHA1_SOLTU</name>
<evidence type="ECO:0000313" key="3">
    <source>
        <dbReference type="Proteomes" id="UP000826656"/>
    </source>
</evidence>
<gene>
    <name evidence="2" type="ORF">KY290_019517</name>
</gene>
<proteinExistence type="predicted"/>
<organism evidence="2 3">
    <name type="scientific">Solanum tuberosum</name>
    <name type="common">Potato</name>
    <dbReference type="NCBI Taxonomy" id="4113"/>
    <lineage>
        <taxon>Eukaryota</taxon>
        <taxon>Viridiplantae</taxon>
        <taxon>Streptophyta</taxon>
        <taxon>Embryophyta</taxon>
        <taxon>Tracheophyta</taxon>
        <taxon>Spermatophyta</taxon>
        <taxon>Magnoliopsida</taxon>
        <taxon>eudicotyledons</taxon>
        <taxon>Gunneridae</taxon>
        <taxon>Pentapetalae</taxon>
        <taxon>asterids</taxon>
        <taxon>lamiids</taxon>
        <taxon>Solanales</taxon>
        <taxon>Solanaceae</taxon>
        <taxon>Solanoideae</taxon>
        <taxon>Solaneae</taxon>
        <taxon>Solanum</taxon>
    </lineage>
</organism>
<evidence type="ECO:0000313" key="2">
    <source>
        <dbReference type="EMBL" id="KAH0763444.1"/>
    </source>
</evidence>
<protein>
    <submittedName>
        <fullName evidence="2">Uncharacterized protein</fullName>
    </submittedName>
</protein>
<sequence>MPKYCTECCLQGHDEQNCCTIHPELYATKSERGHQKEEKGNISNIIGTLAARRKTLTSSKVIGNKQNRQEWMVRRRNKYKRDKYGHIERKIDYQDKNNFEALRELVEEVDTGEIKIERESTKDWVNKIFTNKEQRDNQEVKENVNKGNGEIAGAEQSVDDTI</sequence>
<dbReference type="Proteomes" id="UP000826656">
    <property type="component" value="Unassembled WGS sequence"/>
</dbReference>
<evidence type="ECO:0000256" key="1">
    <source>
        <dbReference type="SAM" id="MobiDB-lite"/>
    </source>
</evidence>
<comment type="caution">
    <text evidence="2">The sequence shown here is derived from an EMBL/GenBank/DDBJ whole genome shotgun (WGS) entry which is preliminary data.</text>
</comment>
<feature type="region of interest" description="Disordered" evidence="1">
    <location>
        <begin position="136"/>
        <end position="162"/>
    </location>
</feature>
<accession>A0ABQ7VHA1</accession>
<dbReference type="EMBL" id="JAIVGD010000013">
    <property type="protein sequence ID" value="KAH0763444.1"/>
    <property type="molecule type" value="Genomic_DNA"/>
</dbReference>
<reference evidence="2 3" key="1">
    <citation type="journal article" date="2021" name="bioRxiv">
        <title>Chromosome-scale and haplotype-resolved genome assembly of a tetraploid potato cultivar.</title>
        <authorList>
            <person name="Sun H."/>
            <person name="Jiao W.-B."/>
            <person name="Krause K."/>
            <person name="Campoy J.A."/>
            <person name="Goel M."/>
            <person name="Folz-Donahue K."/>
            <person name="Kukat C."/>
            <person name="Huettel B."/>
            <person name="Schneeberger K."/>
        </authorList>
    </citation>
    <scope>NUCLEOTIDE SEQUENCE [LARGE SCALE GENOMIC DNA]</scope>
    <source>
        <strain evidence="2">SolTubOtavaFocal</strain>
        <tissue evidence="2">Leaves</tissue>
    </source>
</reference>